<organism evidence="12 13">
    <name type="scientific">[Myrmecia] bisecta</name>
    <dbReference type="NCBI Taxonomy" id="41462"/>
    <lineage>
        <taxon>Eukaryota</taxon>
        <taxon>Viridiplantae</taxon>
        <taxon>Chlorophyta</taxon>
        <taxon>core chlorophytes</taxon>
        <taxon>Trebouxiophyceae</taxon>
        <taxon>Trebouxiales</taxon>
        <taxon>Trebouxiaceae</taxon>
        <taxon>Myrmecia</taxon>
    </lineage>
</organism>
<evidence type="ECO:0000256" key="1">
    <source>
        <dbReference type="ARBA" id="ARBA00004511"/>
    </source>
</evidence>
<keyword evidence="8 10" id="KW-0445">Lipid transport</keyword>
<feature type="transmembrane region" description="Helical" evidence="10">
    <location>
        <begin position="279"/>
        <end position="299"/>
    </location>
</feature>
<dbReference type="PANTHER" id="PTHR13038:SF10">
    <property type="entry name" value="AUTOPHAGY-RELATED PROTEIN 9"/>
    <property type="match status" value="1"/>
</dbReference>
<evidence type="ECO:0000256" key="9">
    <source>
        <dbReference type="ARBA" id="ARBA00023136"/>
    </source>
</evidence>
<evidence type="ECO:0000256" key="2">
    <source>
        <dbReference type="ARBA" id="ARBA00006185"/>
    </source>
</evidence>
<keyword evidence="9 10" id="KW-0472">Membrane</keyword>
<sequence>MRRASEDAPPGDFAYEALPSLAEEELTTPELLGSETYEWAVQPNLDQFFTRVHKYYEEKGFLCIVTSRVLNLLALGFTVVFSGFLLLFVKWHALRSECILENTCDITQVAIDSQPLAAGVTLWSGLCVIYLAIFSAYWLYNLVHAAMDVRAAVDIHHFTTHKLGLSERQLRTVTWPEVARRIVEAQSSVRYCMSRDYTEHDVVSRIMRKENYLIGMLNQGVLALHIAVPGMRKRFMLTKTLEWNLHWCILDCMFDDSFRVRPHFMRDEAALQRRFRRMAICNLLVSPFLLVFLLIYFFLRNAEKFYNHPSSVGARRWSPLAAWRLREFNELPHYIHHRLNASHKAAERYITQFPSPALSHVAKFVAFIAGSFAALLLFLTLMDEVLLERPLYGRNLVWWLALVGVVLAISRAFIQEAGTAFEPEMALLEVVAHTHYLPRHWRGRAHTREVQEQFQGLFQFKALLFLEEMASILLTPFVLYFSLPGCAAAILHFVRDFSVHVDGVGDICSLAAFDVQKHGNSKYGSPVHCPKGSRSRQGKMEKSLLSFAATYPHWEPDAAAKQMLCSININPWDHPGMWHQQSTALAGLAGRRMLPDAGLLGSNWGVTGRTSVGCSMFGSAELTQHAASLAMASVSPASAMEDRLAASQLMLQSLYEERGRAERQGPLHSSADHAPASQLFAASPARPPAARASPHGDPLGLPPRDPARHGLSPPRRQSARRGMAATSSTALDPLRSHVPPLAVQPGEPCSMRADTALLSELSVLRGDIGDSPFAEVDDIV</sequence>
<name>A0AAW1R792_9CHLO</name>
<comment type="caution">
    <text evidence="12">The sequence shown here is derived from an EMBL/GenBank/DDBJ whole genome shotgun (WGS) entry which is preliminary data.</text>
</comment>
<evidence type="ECO:0000256" key="7">
    <source>
        <dbReference type="ARBA" id="ARBA00023006"/>
    </source>
</evidence>
<dbReference type="GO" id="GO:0000422">
    <property type="term" value="P:autophagy of mitochondrion"/>
    <property type="evidence" value="ECO:0007669"/>
    <property type="project" value="TreeGrafter"/>
</dbReference>
<keyword evidence="7 10" id="KW-0072">Autophagy</keyword>
<comment type="function">
    <text evidence="10">Phospholipid scramblase involved in autophagy. Cycles between the preautophagosomal structure/phagophore assembly site (PAS) and the cytoplasmic vesicle pool and supplies membrane for the growing autophagosome. Lipid scramblase activity plays a key role in preautophagosomal structure/phagophore assembly by distributing the phospholipids that arrive through ATG2 from the cytoplasmic to the luminal leaflet of the bilayer, thereby driving autophagosomal membrane expansion.</text>
</comment>
<evidence type="ECO:0000256" key="10">
    <source>
        <dbReference type="RuleBase" id="RU364027"/>
    </source>
</evidence>
<evidence type="ECO:0000256" key="3">
    <source>
        <dbReference type="ARBA" id="ARBA00018074"/>
    </source>
</evidence>
<evidence type="ECO:0000256" key="11">
    <source>
        <dbReference type="SAM" id="MobiDB-lite"/>
    </source>
</evidence>
<comment type="similarity">
    <text evidence="2 10">Belongs to the ATG9 family.</text>
</comment>
<evidence type="ECO:0000256" key="6">
    <source>
        <dbReference type="ARBA" id="ARBA00022989"/>
    </source>
</evidence>
<protein>
    <recommendedName>
        <fullName evidence="3 10">Autophagy-related protein 9</fullName>
    </recommendedName>
</protein>
<feature type="region of interest" description="Disordered" evidence="11">
    <location>
        <begin position="682"/>
        <end position="737"/>
    </location>
</feature>
<keyword evidence="5 10" id="KW-0812">Transmembrane</keyword>
<evidence type="ECO:0000256" key="5">
    <source>
        <dbReference type="ARBA" id="ARBA00022692"/>
    </source>
</evidence>
<dbReference type="GO" id="GO:0034727">
    <property type="term" value="P:piecemeal microautophagy of the nucleus"/>
    <property type="evidence" value="ECO:0007669"/>
    <property type="project" value="TreeGrafter"/>
</dbReference>
<feature type="transmembrane region" description="Helical" evidence="10">
    <location>
        <begin position="469"/>
        <end position="491"/>
    </location>
</feature>
<comment type="subcellular location">
    <subcellularLocation>
        <location evidence="1 10">Preautophagosomal structure membrane</location>
        <topology evidence="1 10">Multi-pass membrane protein</topology>
    </subcellularLocation>
</comment>
<dbReference type="AlphaFoldDB" id="A0AAW1R792"/>
<reference evidence="12 13" key="1">
    <citation type="journal article" date="2024" name="Nat. Commun.">
        <title>Phylogenomics reveals the evolutionary origins of lichenization in chlorophyte algae.</title>
        <authorList>
            <person name="Puginier C."/>
            <person name="Libourel C."/>
            <person name="Otte J."/>
            <person name="Skaloud P."/>
            <person name="Haon M."/>
            <person name="Grisel S."/>
            <person name="Petersen M."/>
            <person name="Berrin J.G."/>
            <person name="Delaux P.M."/>
            <person name="Dal Grande F."/>
            <person name="Keller J."/>
        </authorList>
    </citation>
    <scope>NUCLEOTIDE SEQUENCE [LARGE SCALE GENOMIC DNA]</scope>
    <source>
        <strain evidence="12 13">SAG 2043</strain>
    </source>
</reference>
<feature type="transmembrane region" description="Helical" evidence="10">
    <location>
        <begin position="69"/>
        <end position="89"/>
    </location>
</feature>
<dbReference type="Proteomes" id="UP001489004">
    <property type="component" value="Unassembled WGS sequence"/>
</dbReference>
<dbReference type="GO" id="GO:0006869">
    <property type="term" value="P:lipid transport"/>
    <property type="evidence" value="ECO:0007669"/>
    <property type="project" value="UniProtKB-KW"/>
</dbReference>
<dbReference type="GO" id="GO:0034497">
    <property type="term" value="P:protein localization to phagophore assembly site"/>
    <property type="evidence" value="ECO:0007669"/>
    <property type="project" value="TreeGrafter"/>
</dbReference>
<keyword evidence="4 10" id="KW-0813">Transport</keyword>
<dbReference type="PANTHER" id="PTHR13038">
    <property type="entry name" value="APG9 AUTOPHAGY 9"/>
    <property type="match status" value="1"/>
</dbReference>
<dbReference type="GO" id="GO:0061709">
    <property type="term" value="P:reticulophagy"/>
    <property type="evidence" value="ECO:0007669"/>
    <property type="project" value="TreeGrafter"/>
</dbReference>
<evidence type="ECO:0000313" key="13">
    <source>
        <dbReference type="Proteomes" id="UP001489004"/>
    </source>
</evidence>
<accession>A0AAW1R792</accession>
<dbReference type="EMBL" id="JALJOR010000001">
    <property type="protein sequence ID" value="KAK9829634.1"/>
    <property type="molecule type" value="Genomic_DNA"/>
</dbReference>
<dbReference type="GO" id="GO:0034045">
    <property type="term" value="C:phagophore assembly site membrane"/>
    <property type="evidence" value="ECO:0007669"/>
    <property type="project" value="UniProtKB-SubCell"/>
</dbReference>
<dbReference type="InterPro" id="IPR007241">
    <property type="entry name" value="Autophagy-rel_prot_9"/>
</dbReference>
<gene>
    <name evidence="12" type="ORF">WJX72_006986</name>
</gene>
<feature type="transmembrane region" description="Helical" evidence="10">
    <location>
        <begin position="396"/>
        <end position="414"/>
    </location>
</feature>
<evidence type="ECO:0000313" key="12">
    <source>
        <dbReference type="EMBL" id="KAK9829634.1"/>
    </source>
</evidence>
<feature type="compositionally biased region" description="Low complexity" evidence="11">
    <location>
        <begin position="682"/>
        <end position="693"/>
    </location>
</feature>
<proteinExistence type="inferred from homology"/>
<feature type="transmembrane region" description="Helical" evidence="10">
    <location>
        <begin position="364"/>
        <end position="387"/>
    </location>
</feature>
<evidence type="ECO:0000256" key="4">
    <source>
        <dbReference type="ARBA" id="ARBA00022448"/>
    </source>
</evidence>
<keyword evidence="13" id="KW-1185">Reference proteome</keyword>
<dbReference type="Pfam" id="PF04109">
    <property type="entry name" value="ATG9"/>
    <property type="match status" value="1"/>
</dbReference>
<dbReference type="GO" id="GO:0005776">
    <property type="term" value="C:autophagosome"/>
    <property type="evidence" value="ECO:0007669"/>
    <property type="project" value="TreeGrafter"/>
</dbReference>
<feature type="transmembrane region" description="Helical" evidence="10">
    <location>
        <begin position="116"/>
        <end position="140"/>
    </location>
</feature>
<evidence type="ECO:0000256" key="8">
    <source>
        <dbReference type="ARBA" id="ARBA00023055"/>
    </source>
</evidence>
<keyword evidence="6 10" id="KW-1133">Transmembrane helix</keyword>